<dbReference type="GO" id="GO:0016829">
    <property type="term" value="F:lyase activity"/>
    <property type="evidence" value="ECO:0007669"/>
    <property type="project" value="UniProtKB-KW"/>
</dbReference>
<dbReference type="Pfam" id="PF22818">
    <property type="entry name" value="ApeI-like"/>
    <property type="match status" value="1"/>
</dbReference>
<dbReference type="Proteomes" id="UP000192042">
    <property type="component" value="Chromosome I"/>
</dbReference>
<dbReference type="Gene3D" id="3.10.129.10">
    <property type="entry name" value="Hotdog Thioesterase"/>
    <property type="match status" value="1"/>
</dbReference>
<dbReference type="RefSeq" id="WP_080885456.1">
    <property type="nucleotide sequence ID" value="NZ_LT828648.1"/>
</dbReference>
<evidence type="ECO:0000259" key="1">
    <source>
        <dbReference type="Pfam" id="PF22818"/>
    </source>
</evidence>
<evidence type="ECO:0000313" key="3">
    <source>
        <dbReference type="Proteomes" id="UP000192042"/>
    </source>
</evidence>
<name>A0A1W1I1E7_9BACT</name>
<protein>
    <submittedName>
        <fullName evidence="2">Putative dehydratase</fullName>
    </submittedName>
</protein>
<dbReference type="InterPro" id="IPR054545">
    <property type="entry name" value="ApeI-like"/>
</dbReference>
<dbReference type="KEGG" id="nja:NSJP_0664"/>
<gene>
    <name evidence="2" type="ORF">NSJP_0664</name>
</gene>
<dbReference type="SUPFAM" id="SSF54637">
    <property type="entry name" value="Thioesterase/thiol ester dehydrase-isomerase"/>
    <property type="match status" value="1"/>
</dbReference>
<dbReference type="STRING" id="1325564.NSJP_0664"/>
<dbReference type="OrthoDB" id="9812842at2"/>
<dbReference type="InterPro" id="IPR029069">
    <property type="entry name" value="HotDog_dom_sf"/>
</dbReference>
<dbReference type="AlphaFoldDB" id="A0A1W1I1E7"/>
<dbReference type="EMBL" id="LT828648">
    <property type="protein sequence ID" value="SLM46836.1"/>
    <property type="molecule type" value="Genomic_DNA"/>
</dbReference>
<proteinExistence type="predicted"/>
<feature type="domain" description="ApeI dehydratase-like" evidence="1">
    <location>
        <begin position="5"/>
        <end position="88"/>
    </location>
</feature>
<evidence type="ECO:0000313" key="2">
    <source>
        <dbReference type="EMBL" id="SLM46836.1"/>
    </source>
</evidence>
<keyword evidence="3" id="KW-1185">Reference proteome</keyword>
<organism evidence="2 3">
    <name type="scientific">Nitrospira japonica</name>
    <dbReference type="NCBI Taxonomy" id="1325564"/>
    <lineage>
        <taxon>Bacteria</taxon>
        <taxon>Pseudomonadati</taxon>
        <taxon>Nitrospirota</taxon>
        <taxon>Nitrospiria</taxon>
        <taxon>Nitrospirales</taxon>
        <taxon>Nitrospiraceae</taxon>
        <taxon>Nitrospira</taxon>
    </lineage>
</organism>
<accession>A0A1W1I1E7</accession>
<reference evidence="2 3" key="1">
    <citation type="submission" date="2017-03" db="EMBL/GenBank/DDBJ databases">
        <authorList>
            <person name="Afonso C.L."/>
            <person name="Miller P.J."/>
            <person name="Scott M.A."/>
            <person name="Spackman E."/>
            <person name="Goraichik I."/>
            <person name="Dimitrov K.M."/>
            <person name="Suarez D.L."/>
            <person name="Swayne D.E."/>
        </authorList>
    </citation>
    <scope>NUCLEOTIDE SEQUENCE [LARGE SCALE GENOMIC DNA]</scope>
    <source>
        <strain evidence="2">Genome sequencing of Nitrospira japonica strain NJ11</strain>
    </source>
</reference>
<sequence length="107" mass="11631">MMSIAEACIDPDHPALAGHFPGNPIVPGVLILSKVLEALDRHYGTLSGPSSWPAVKFIGPLHPGERFAVAVENHSPDEIAFSVIVNRKTIALGTMRRHRPFRTDVQS</sequence>